<evidence type="ECO:0000256" key="10">
    <source>
        <dbReference type="ARBA" id="ARBA00023136"/>
    </source>
</evidence>
<dbReference type="InterPro" id="IPR044722">
    <property type="entry name" value="SecA_SF2_C"/>
</dbReference>
<dbReference type="PROSITE" id="PS01312">
    <property type="entry name" value="SECA"/>
    <property type="match status" value="1"/>
</dbReference>
<accession>A0AA42BV57</accession>
<feature type="domain" description="Helicase ATP-binding" evidence="12">
    <location>
        <begin position="86"/>
        <end position="245"/>
    </location>
</feature>
<gene>
    <name evidence="15" type="primary">secA2</name>
    <name evidence="11" type="synonym">secA</name>
    <name evidence="15" type="ORF">N1028_09250</name>
</gene>
<keyword evidence="3 11" id="KW-1003">Cell membrane</keyword>
<evidence type="ECO:0000259" key="12">
    <source>
        <dbReference type="PROSITE" id="PS51192"/>
    </source>
</evidence>
<keyword evidence="16" id="KW-1185">Reference proteome</keyword>
<dbReference type="CDD" id="cd18803">
    <property type="entry name" value="SF2_C_secA"/>
    <property type="match status" value="1"/>
</dbReference>
<dbReference type="PANTHER" id="PTHR30612">
    <property type="entry name" value="SECA INNER MEMBRANE COMPONENT OF SEC PROTEIN SECRETION SYSTEM"/>
    <property type="match status" value="1"/>
</dbReference>
<dbReference type="GO" id="GO:0065002">
    <property type="term" value="P:intracellular protein transmembrane transport"/>
    <property type="evidence" value="ECO:0007669"/>
    <property type="project" value="UniProtKB-UniRule"/>
</dbReference>
<evidence type="ECO:0000256" key="1">
    <source>
        <dbReference type="ARBA" id="ARBA00007650"/>
    </source>
</evidence>
<dbReference type="GO" id="GO:0043952">
    <property type="term" value="P:protein transport by the Sec complex"/>
    <property type="evidence" value="ECO:0007669"/>
    <property type="project" value="TreeGrafter"/>
</dbReference>
<dbReference type="InterPro" id="IPR026389">
    <property type="entry name" value="SecA_Actinobact-type"/>
</dbReference>
<dbReference type="Gene3D" id="3.90.1440.10">
    <property type="entry name" value="SecA, preprotein cross-linking domain"/>
    <property type="match status" value="1"/>
</dbReference>
<evidence type="ECO:0000256" key="7">
    <source>
        <dbReference type="ARBA" id="ARBA00022927"/>
    </source>
</evidence>
<dbReference type="InterPro" id="IPR027417">
    <property type="entry name" value="P-loop_NTPase"/>
</dbReference>
<name>A0AA42BV57_9MICO</name>
<evidence type="ECO:0000256" key="6">
    <source>
        <dbReference type="ARBA" id="ARBA00022840"/>
    </source>
</evidence>
<reference evidence="15" key="1">
    <citation type="submission" date="2022-08" db="EMBL/GenBank/DDBJ databases">
        <authorList>
            <person name="Deng Y."/>
            <person name="Han X.-F."/>
            <person name="Zhang Y.-Q."/>
        </authorList>
    </citation>
    <scope>NUCLEOTIDE SEQUENCE</scope>
    <source>
        <strain evidence="15">CPCC 203407</strain>
    </source>
</reference>
<keyword evidence="9 11" id="KW-0811">Translocation</keyword>
<keyword evidence="7 11" id="KW-0653">Protein transport</keyword>
<dbReference type="AlphaFoldDB" id="A0AA42BV57"/>
<dbReference type="CDD" id="cd17928">
    <property type="entry name" value="DEXDc_SecA"/>
    <property type="match status" value="1"/>
</dbReference>
<dbReference type="GO" id="GO:0017038">
    <property type="term" value="P:protein import"/>
    <property type="evidence" value="ECO:0007669"/>
    <property type="project" value="InterPro"/>
</dbReference>
<keyword evidence="4 11" id="KW-0963">Cytoplasm</keyword>
<comment type="subcellular location">
    <subcellularLocation>
        <location evidence="11">Cell membrane</location>
        <topology evidence="11">Peripheral membrane protein</topology>
        <orientation evidence="11">Cytoplasmic side</orientation>
    </subcellularLocation>
    <subcellularLocation>
        <location evidence="11">Cytoplasm</location>
    </subcellularLocation>
    <text evidence="11">Distribution is 50-50.</text>
</comment>
<keyword evidence="10 11" id="KW-0472">Membrane</keyword>
<dbReference type="GO" id="GO:0005829">
    <property type="term" value="C:cytosol"/>
    <property type="evidence" value="ECO:0007669"/>
    <property type="project" value="TreeGrafter"/>
</dbReference>
<dbReference type="GO" id="GO:0008564">
    <property type="term" value="F:protein-exporting ATPase activity"/>
    <property type="evidence" value="ECO:0007669"/>
    <property type="project" value="UniProtKB-EC"/>
</dbReference>
<evidence type="ECO:0000256" key="8">
    <source>
        <dbReference type="ARBA" id="ARBA00022967"/>
    </source>
</evidence>
<feature type="domain" description="SecA family profile" evidence="14">
    <location>
        <begin position="1"/>
        <end position="581"/>
    </location>
</feature>
<evidence type="ECO:0000313" key="16">
    <source>
        <dbReference type="Proteomes" id="UP001165587"/>
    </source>
</evidence>
<dbReference type="InterPro" id="IPR000185">
    <property type="entry name" value="SecA"/>
</dbReference>
<dbReference type="SUPFAM" id="SSF81767">
    <property type="entry name" value="Pre-protein crosslinking domain of SecA"/>
    <property type="match status" value="1"/>
</dbReference>
<evidence type="ECO:0000256" key="2">
    <source>
        <dbReference type="ARBA" id="ARBA00022448"/>
    </source>
</evidence>
<feature type="binding site" evidence="11">
    <location>
        <begin position="102"/>
        <end position="106"/>
    </location>
    <ligand>
        <name>ATP</name>
        <dbReference type="ChEBI" id="CHEBI:30616"/>
    </ligand>
</feature>
<dbReference type="Pfam" id="PF01043">
    <property type="entry name" value="SecA_PP_bind"/>
    <property type="match status" value="1"/>
</dbReference>
<dbReference type="Gene3D" id="1.10.3060.10">
    <property type="entry name" value="Helical scaffold and wing domains of SecA"/>
    <property type="match status" value="1"/>
</dbReference>
<dbReference type="InterPro" id="IPR001650">
    <property type="entry name" value="Helicase_C-like"/>
</dbReference>
<feature type="binding site" evidence="11">
    <location>
        <position position="84"/>
    </location>
    <ligand>
        <name>ATP</name>
        <dbReference type="ChEBI" id="CHEBI:30616"/>
    </ligand>
</feature>
<evidence type="ECO:0000256" key="3">
    <source>
        <dbReference type="ARBA" id="ARBA00022475"/>
    </source>
</evidence>
<organism evidence="15 16">
    <name type="scientific">Herbiconiux oxytropis</name>
    <dbReference type="NCBI Taxonomy" id="2970915"/>
    <lineage>
        <taxon>Bacteria</taxon>
        <taxon>Bacillati</taxon>
        <taxon>Actinomycetota</taxon>
        <taxon>Actinomycetes</taxon>
        <taxon>Micrococcales</taxon>
        <taxon>Microbacteriaceae</taxon>
        <taxon>Herbiconiux</taxon>
    </lineage>
</organism>
<dbReference type="Proteomes" id="UP001165587">
    <property type="component" value="Unassembled WGS sequence"/>
</dbReference>
<evidence type="ECO:0000256" key="5">
    <source>
        <dbReference type="ARBA" id="ARBA00022741"/>
    </source>
</evidence>
<dbReference type="GO" id="GO:0005886">
    <property type="term" value="C:plasma membrane"/>
    <property type="evidence" value="ECO:0007669"/>
    <property type="project" value="UniProtKB-SubCell"/>
</dbReference>
<dbReference type="GO" id="GO:0005524">
    <property type="term" value="F:ATP binding"/>
    <property type="evidence" value="ECO:0007669"/>
    <property type="project" value="UniProtKB-UniRule"/>
</dbReference>
<dbReference type="PROSITE" id="PS51194">
    <property type="entry name" value="HELICASE_CTER"/>
    <property type="match status" value="1"/>
</dbReference>
<dbReference type="PRINTS" id="PR00906">
    <property type="entry name" value="SECA"/>
</dbReference>
<feature type="domain" description="Helicase C-terminal" evidence="13">
    <location>
        <begin position="415"/>
        <end position="577"/>
    </location>
</feature>
<dbReference type="GO" id="GO:0006605">
    <property type="term" value="P:protein targeting"/>
    <property type="evidence" value="ECO:0007669"/>
    <property type="project" value="UniProtKB-UniRule"/>
</dbReference>
<dbReference type="SMART" id="SM00957">
    <property type="entry name" value="SecA_DEAD"/>
    <property type="match status" value="1"/>
</dbReference>
<evidence type="ECO:0000256" key="4">
    <source>
        <dbReference type="ARBA" id="ARBA00022490"/>
    </source>
</evidence>
<feature type="binding site" evidence="11">
    <location>
        <position position="493"/>
    </location>
    <ligand>
        <name>ATP</name>
        <dbReference type="ChEBI" id="CHEBI:30616"/>
    </ligand>
</feature>
<keyword evidence="5 11" id="KW-0547">Nucleotide-binding</keyword>
<keyword evidence="6 11" id="KW-0067">ATP-binding</keyword>
<dbReference type="InterPro" id="IPR036266">
    <property type="entry name" value="SecA_Wing/Scaffold_sf"/>
</dbReference>
<dbReference type="GO" id="GO:0031522">
    <property type="term" value="C:cell envelope Sec protein transport complex"/>
    <property type="evidence" value="ECO:0007669"/>
    <property type="project" value="TreeGrafter"/>
</dbReference>
<evidence type="ECO:0000313" key="15">
    <source>
        <dbReference type="EMBL" id="MCS5726079.1"/>
    </source>
</evidence>
<dbReference type="Pfam" id="PF07517">
    <property type="entry name" value="SecA_DEAD"/>
    <property type="match status" value="1"/>
</dbReference>
<dbReference type="SUPFAM" id="SSF52540">
    <property type="entry name" value="P-loop containing nucleoside triphosphate hydrolases"/>
    <property type="match status" value="2"/>
</dbReference>
<evidence type="ECO:0000256" key="9">
    <source>
        <dbReference type="ARBA" id="ARBA00023010"/>
    </source>
</evidence>
<comment type="caution">
    <text evidence="15">The sequence shown here is derived from an EMBL/GenBank/DDBJ whole genome shotgun (WGS) entry which is preliminary data.</text>
</comment>
<evidence type="ECO:0000256" key="11">
    <source>
        <dbReference type="HAMAP-Rule" id="MF_01382"/>
    </source>
</evidence>
<dbReference type="InterPro" id="IPR014001">
    <property type="entry name" value="Helicase_ATP-bd"/>
</dbReference>
<dbReference type="SUPFAM" id="SSF81886">
    <property type="entry name" value="Helical scaffold and wing domains of SecA"/>
    <property type="match status" value="1"/>
</dbReference>
<dbReference type="InterPro" id="IPR011115">
    <property type="entry name" value="SecA_DEAD"/>
</dbReference>
<dbReference type="PROSITE" id="PS51196">
    <property type="entry name" value="SECA_MOTOR_DEAD"/>
    <property type="match status" value="1"/>
</dbReference>
<dbReference type="InterPro" id="IPR036670">
    <property type="entry name" value="SecA_X-link_sf"/>
</dbReference>
<dbReference type="PROSITE" id="PS51192">
    <property type="entry name" value="HELICASE_ATP_BIND_1"/>
    <property type="match status" value="1"/>
</dbReference>
<comment type="catalytic activity">
    <reaction evidence="11">
        <text>ATP + H2O + cellular proteinSide 1 = ADP + phosphate + cellular proteinSide 2.</text>
        <dbReference type="EC" id="7.4.2.8"/>
    </reaction>
</comment>
<dbReference type="SMART" id="SM00958">
    <property type="entry name" value="SecA_PP_bind"/>
    <property type="match status" value="1"/>
</dbReference>
<dbReference type="NCBIfam" id="TIGR04221">
    <property type="entry name" value="SecA2_Mycobac"/>
    <property type="match status" value="1"/>
</dbReference>
<dbReference type="RefSeq" id="WP_259526879.1">
    <property type="nucleotide sequence ID" value="NZ_JANLCK010000004.1"/>
</dbReference>
<comment type="similarity">
    <text evidence="1 11">Belongs to the SecA family.</text>
</comment>
<evidence type="ECO:0000259" key="14">
    <source>
        <dbReference type="PROSITE" id="PS51196"/>
    </source>
</evidence>
<dbReference type="PANTHER" id="PTHR30612:SF0">
    <property type="entry name" value="CHLOROPLAST PROTEIN-TRANSPORTING ATPASE"/>
    <property type="match status" value="1"/>
</dbReference>
<sequence>MLISGPSLTRLRAFLGIGGVASFHRFERLVASTPPADESSDAAVVAALREAGGRRWSDDELRLFCRVAGQSSARTLGQRPFSTQLIAALALLGGHGVQLATGEGKTLAGAIAAVGFVLQGRRVHVISVNDYLARRDAEWMGPLFGAFGATVGWVSADQEQESRRLAYAADVVYVSAAELGFDTLRDRFRVERAEGPLVRPDVAIVDEVDAVLIDEASTPLVLAAATAEGEHRIDSPRIAAAVAELEEHEHFEVDTDRLNVSLTEAGTTEVERRLGVANLFDSAAHDHLTAVNIALHARALVQRDVDYLVREGRLELISAARGRVAVAQRWPDGLHEAIEVKEGLRPSAVSEVLDSITVSALITSHRTVCGMSGTALAVAPLLAEGYGFTTGEIGSRLPSRRIDHPDRLFRTRDEKHAALLEHISSEHATGRPVLVGTASVAASEQLADDLGRAGVATAVLNARNDAEEAAIIARAGEFGRVTISTQMAGRGTDIRLGGADEGDRDRVTALGGLCVIGAERYDNGRLDDQLRGRAGRQGDPGSTSFFASLDDAVVQTNLELVSDEHSAAVRSGGLDRAAGILGHAQRMSEVSREQQRAATLRFAETPARQRAAVLRLRTEVLEQGLRAPDAGILLTAASAADLETLEREFGESAADAFASRVALFHLDESWCRHAALLAEAREGIHLRSLGRDSPHDEFVKIAQQEFAAFLPAVASGIGSTLAKAVAAHDIDGAVLRFLRPGSTWTYMVSEDPFGSPENRLWNRATTSLRRFLH</sequence>
<comment type="function">
    <text evidence="11">Part of the Sec protein translocase complex. Interacts with the SecYEG preprotein conducting channel. Has a central role in coupling the hydrolysis of ATP to the transfer of proteins into and across the cell membrane, serving as an ATP-driven molecular motor driving the stepwise translocation of polypeptide chains across the membrane.</text>
</comment>
<comment type="subunit">
    <text evidence="11">Monomer and homodimer. Part of the essential Sec protein translocation apparatus which comprises SecA, SecYEG and auxiliary proteins SecDF. Other proteins may also be involved.</text>
</comment>
<dbReference type="InterPro" id="IPR011130">
    <property type="entry name" value="SecA_preprotein_X-link_dom"/>
</dbReference>
<dbReference type="HAMAP" id="MF_01382">
    <property type="entry name" value="SecA"/>
    <property type="match status" value="1"/>
</dbReference>
<dbReference type="InterPro" id="IPR020937">
    <property type="entry name" value="SecA_CS"/>
</dbReference>
<keyword evidence="2 11" id="KW-0813">Transport</keyword>
<dbReference type="Gene3D" id="3.40.50.300">
    <property type="entry name" value="P-loop containing nucleotide triphosphate hydrolases"/>
    <property type="match status" value="3"/>
</dbReference>
<evidence type="ECO:0000259" key="13">
    <source>
        <dbReference type="PROSITE" id="PS51194"/>
    </source>
</evidence>
<keyword evidence="8 11" id="KW-1278">Translocase</keyword>
<dbReference type="InterPro" id="IPR014018">
    <property type="entry name" value="SecA_motor_DEAD"/>
</dbReference>
<dbReference type="EMBL" id="JANLCK010000004">
    <property type="protein sequence ID" value="MCS5726079.1"/>
    <property type="molecule type" value="Genomic_DNA"/>
</dbReference>
<protein>
    <recommendedName>
        <fullName evidence="11">Protein translocase subunit SecA</fullName>
        <ecNumber evidence="11">7.4.2.8</ecNumber>
    </recommendedName>
</protein>
<dbReference type="EC" id="7.4.2.8" evidence="11"/>
<dbReference type="FunFam" id="3.40.50.300:FF:000429">
    <property type="entry name" value="Preprotein translocase subunit SecA"/>
    <property type="match status" value="1"/>
</dbReference>
<proteinExistence type="inferred from homology"/>
<dbReference type="Pfam" id="PF21090">
    <property type="entry name" value="P-loop_SecA"/>
    <property type="match status" value="2"/>
</dbReference>